<dbReference type="OrthoDB" id="7847560at2"/>
<keyword evidence="3" id="KW-1185">Reference proteome</keyword>
<gene>
    <name evidence="2" type="ORF">PARHAE_03953</name>
</gene>
<feature type="region of interest" description="Disordered" evidence="1">
    <location>
        <begin position="67"/>
        <end position="87"/>
    </location>
</feature>
<evidence type="ECO:0000313" key="2">
    <source>
        <dbReference type="EMBL" id="VDS10734.1"/>
    </source>
</evidence>
<evidence type="ECO:0000313" key="3">
    <source>
        <dbReference type="Proteomes" id="UP000270743"/>
    </source>
</evidence>
<dbReference type="EMBL" id="UZWE01000078">
    <property type="protein sequence ID" value="VDS10734.1"/>
    <property type="molecule type" value="Genomic_DNA"/>
</dbReference>
<reference evidence="2 3" key="1">
    <citation type="submission" date="2018-12" db="EMBL/GenBank/DDBJ databases">
        <authorList>
            <person name="Criscuolo A."/>
        </authorList>
    </citation>
    <scope>NUCLEOTIDE SEQUENCE [LARGE SCALE GENOMIC DNA]</scope>
    <source>
        <strain evidence="2">ACIP1116241</strain>
    </source>
</reference>
<organism evidence="2 3">
    <name type="scientific">Paracoccus haematequi</name>
    <dbReference type="NCBI Taxonomy" id="2491866"/>
    <lineage>
        <taxon>Bacteria</taxon>
        <taxon>Pseudomonadati</taxon>
        <taxon>Pseudomonadota</taxon>
        <taxon>Alphaproteobacteria</taxon>
        <taxon>Rhodobacterales</taxon>
        <taxon>Paracoccaceae</taxon>
        <taxon>Paracoccus</taxon>
    </lineage>
</organism>
<dbReference type="Gene3D" id="1.10.530.10">
    <property type="match status" value="1"/>
</dbReference>
<proteinExistence type="predicted"/>
<accession>A0A447IT95</accession>
<sequence>MAELRKITKRAPLSGFSQVGPEGGSAFKAFADVAQQGYQLLKPALDAAEAEYGAEVARRQIGQNAYPLAPQSQPATSGGDLGSFSPDTPGQSGGLLGLIDRTEGGGNYSTLFGHSQREGGAFAGMDVSKMSIGEVLDFTKPTGAYAQWVAKQVGRVATPTGRFQIVGSTLRNAVKALGLGMDAAFDATTQDRIAAHLASNRLRSASSPEGKRQAMRAEWEGFKHVSDAELDRAIADFEGQGSSIGRDASEFPQGTAPGAPTVQDSAAEVLAPQAPPTLVRTSEGKIEPRMHSPLAEGLMLATSAAAQTGYLSEMLVQGGTDIMGLSQNFAGNPAGFQQAAQAYIDQAVKAAPAMMKGELRSRLTQDSQRRYLGIMEEHQREVRQRANNSSTALYQRYQNDYAEALAAGNFDEAASARGLLEDILTARESLPGVAWTREQSENVILGAQDTAARIAEQNRQKVSAAVGGELDVMIQAADAGRLAGGEALLDDPRTWELHPEKAREAASKIALREALPGFYQLPPSEMDAVIAQEAARPVGEGWELDLLKPMRDARDLAVRDLLSDPITYAQERLAQKPPAVDAINMEDPQSFIASLAARREYANGMVEAGFVTTPAFLSKAEIGTLSAALAKTSPVEMRAAVAGAIVSGFGEDAAQVFKALNTDAVTTWGGALMAKGGPGNIVAEALQGQAIIDQHQAQMPEEKDWRTIVQDSFRPALAGLPLDTVQAEADLMQFAKALYANRAAAPGFDGDEAVMTEAIQAALGQSRDPRGEPIGGVQEFFGNQVLMPIGMNAESTQKAFEEKLLGGAWSPLGPIWGINEDQASAFWEKIGGGEPFIGGEPLPLPMIQNGDIRFVPVGGTRYRMEVQRSGAALDVHTPEGALYIVDLARI</sequence>
<evidence type="ECO:0000256" key="1">
    <source>
        <dbReference type="SAM" id="MobiDB-lite"/>
    </source>
</evidence>
<dbReference type="AlphaFoldDB" id="A0A447IT95"/>
<feature type="region of interest" description="Disordered" evidence="1">
    <location>
        <begin position="241"/>
        <end position="261"/>
    </location>
</feature>
<protein>
    <submittedName>
        <fullName evidence="2">Uncharacterized protein</fullName>
    </submittedName>
</protein>
<dbReference type="RefSeq" id="WP_126156273.1">
    <property type="nucleotide sequence ID" value="NZ_UZWE01000078.1"/>
</dbReference>
<name>A0A447IT95_9RHOB</name>
<dbReference type="Proteomes" id="UP000270743">
    <property type="component" value="Unassembled WGS sequence"/>
</dbReference>